<keyword evidence="10" id="KW-1185">Reference proteome</keyword>
<comment type="caution">
    <text evidence="9">The sequence shown here is derived from an EMBL/GenBank/DDBJ whole genome shotgun (WGS) entry which is preliminary data.</text>
</comment>
<dbReference type="OrthoDB" id="9802447at2"/>
<sequence>MNDQQIIKLERIMEEQASEFRRKGLEVDRGKEKIEDLLDLQGVKTLSNLMIPEEYNNTPLTIDNEYKVYGIKVLERVIALEKLAYGDVGVLLGAPGPSLSGQVIYDMGDDLQKERYYTALTSSPKWTFFALTEPQKGSDASDISSTLLRDGAGYIINGEKKYIGNGARAELGVIFLKAAEGPLGLRSVFIETSKKGFSAEPLETLGVKGAELSHIKIDHVEISDAELLAKHLKPTRRGLWGAIQTFNKMRPGVAALGLGIAQAAMDYTEENRSSFTIEQKRTLEKFKEEIISVRHLIREAAREVDKDPTSGYSSSMAKIKAVQLAEKMTEYSLYLFGPHALLEHPYLNKWFRDARAFEFMEGTSNIQRLNLFQNFNNGKIASVR</sequence>
<evidence type="ECO:0000256" key="1">
    <source>
        <dbReference type="ARBA" id="ARBA00001974"/>
    </source>
</evidence>
<dbReference type="GO" id="GO:0003995">
    <property type="term" value="F:acyl-CoA dehydrogenase activity"/>
    <property type="evidence" value="ECO:0007669"/>
    <property type="project" value="TreeGrafter"/>
</dbReference>
<reference evidence="9 10" key="1">
    <citation type="submission" date="2016-09" db="EMBL/GenBank/DDBJ databases">
        <title>Bacillus aquimaris SAMM genome sequence reveals colonization and biosurfactant production capacities.</title>
        <authorList>
            <person name="Waghmode S.R."/>
            <person name="Suryavanshi M.V."/>
        </authorList>
    </citation>
    <scope>NUCLEOTIDE SEQUENCE [LARGE SCALE GENOMIC DNA]</scope>
    <source>
        <strain evidence="9 10">SAMM</strain>
    </source>
</reference>
<keyword evidence="5" id="KW-0560">Oxidoreductase</keyword>
<dbReference type="CDD" id="cd00567">
    <property type="entry name" value="ACAD"/>
    <property type="match status" value="1"/>
</dbReference>
<protein>
    <recommendedName>
        <fullName evidence="11">Acyl-CoA dehydrogenase</fullName>
    </recommendedName>
</protein>
<dbReference type="InterPro" id="IPR006091">
    <property type="entry name" value="Acyl-CoA_Oxase/DH_mid-dom"/>
</dbReference>
<evidence type="ECO:0000256" key="5">
    <source>
        <dbReference type="RuleBase" id="RU362125"/>
    </source>
</evidence>
<dbReference type="EMBL" id="MINN01000117">
    <property type="protein sequence ID" value="OIU69823.1"/>
    <property type="molecule type" value="Genomic_DNA"/>
</dbReference>
<gene>
    <name evidence="9" type="ORF">BHE18_02630</name>
</gene>
<keyword evidence="4 5" id="KW-0274">FAD</keyword>
<dbReference type="Gene3D" id="1.10.540.10">
    <property type="entry name" value="Acyl-CoA dehydrogenase/oxidase, N-terminal domain"/>
    <property type="match status" value="1"/>
</dbReference>
<dbReference type="Gene3D" id="1.20.140.10">
    <property type="entry name" value="Butyryl-CoA Dehydrogenase, subunit A, domain 3"/>
    <property type="match status" value="1"/>
</dbReference>
<organism evidence="9 10">
    <name type="scientific">Rossellomorea aquimaris</name>
    <dbReference type="NCBI Taxonomy" id="189382"/>
    <lineage>
        <taxon>Bacteria</taxon>
        <taxon>Bacillati</taxon>
        <taxon>Bacillota</taxon>
        <taxon>Bacilli</taxon>
        <taxon>Bacillales</taxon>
        <taxon>Bacillaceae</taxon>
        <taxon>Rossellomorea</taxon>
    </lineage>
</organism>
<dbReference type="InterPro" id="IPR037069">
    <property type="entry name" value="AcylCoA_DH/ox_N_sf"/>
</dbReference>
<comment type="cofactor">
    <cofactor evidence="1 5">
        <name>FAD</name>
        <dbReference type="ChEBI" id="CHEBI:57692"/>
    </cofactor>
</comment>
<evidence type="ECO:0000313" key="10">
    <source>
        <dbReference type="Proteomes" id="UP000182062"/>
    </source>
</evidence>
<evidence type="ECO:0008006" key="11">
    <source>
        <dbReference type="Google" id="ProtNLM"/>
    </source>
</evidence>
<dbReference type="AlphaFoldDB" id="A0A1J6WPH8"/>
<dbReference type="PANTHER" id="PTHR43884:SF12">
    <property type="entry name" value="ISOVALERYL-COA DEHYDROGENASE, MITOCHONDRIAL-RELATED"/>
    <property type="match status" value="1"/>
</dbReference>
<feature type="domain" description="Acyl-CoA dehydrogenase/oxidase C-terminal" evidence="6">
    <location>
        <begin position="237"/>
        <end position="371"/>
    </location>
</feature>
<dbReference type="InterPro" id="IPR013786">
    <property type="entry name" value="AcylCoA_DH/ox_N"/>
</dbReference>
<dbReference type="GO" id="GO:0050660">
    <property type="term" value="F:flavin adenine dinucleotide binding"/>
    <property type="evidence" value="ECO:0007669"/>
    <property type="project" value="InterPro"/>
</dbReference>
<evidence type="ECO:0000259" key="8">
    <source>
        <dbReference type="Pfam" id="PF02771"/>
    </source>
</evidence>
<dbReference type="SUPFAM" id="SSF56645">
    <property type="entry name" value="Acyl-CoA dehydrogenase NM domain-like"/>
    <property type="match status" value="1"/>
</dbReference>
<accession>A0A1J6WPH8</accession>
<keyword evidence="3 5" id="KW-0285">Flavoprotein</keyword>
<evidence type="ECO:0000259" key="6">
    <source>
        <dbReference type="Pfam" id="PF00441"/>
    </source>
</evidence>
<evidence type="ECO:0000256" key="3">
    <source>
        <dbReference type="ARBA" id="ARBA00022630"/>
    </source>
</evidence>
<dbReference type="Pfam" id="PF00441">
    <property type="entry name" value="Acyl-CoA_dh_1"/>
    <property type="match status" value="1"/>
</dbReference>
<evidence type="ECO:0000256" key="4">
    <source>
        <dbReference type="ARBA" id="ARBA00022827"/>
    </source>
</evidence>
<evidence type="ECO:0000259" key="7">
    <source>
        <dbReference type="Pfam" id="PF02770"/>
    </source>
</evidence>
<feature type="domain" description="Acyl-CoA dehydrogenase/oxidase N-terminal" evidence="8">
    <location>
        <begin position="60"/>
        <end position="122"/>
    </location>
</feature>
<dbReference type="Proteomes" id="UP000182062">
    <property type="component" value="Unassembled WGS sequence"/>
</dbReference>
<dbReference type="InterPro" id="IPR009100">
    <property type="entry name" value="AcylCoA_DH/oxidase_NM_dom_sf"/>
</dbReference>
<dbReference type="InterPro" id="IPR036250">
    <property type="entry name" value="AcylCo_DH-like_C"/>
</dbReference>
<proteinExistence type="inferred from homology"/>
<dbReference type="InterPro" id="IPR009075">
    <property type="entry name" value="AcylCo_DH/oxidase_C"/>
</dbReference>
<dbReference type="Pfam" id="PF02770">
    <property type="entry name" value="Acyl-CoA_dh_M"/>
    <property type="match status" value="1"/>
</dbReference>
<evidence type="ECO:0000256" key="2">
    <source>
        <dbReference type="ARBA" id="ARBA00009347"/>
    </source>
</evidence>
<dbReference type="RefSeq" id="WP_071619927.1">
    <property type="nucleotide sequence ID" value="NZ_MINN01000117.1"/>
</dbReference>
<name>A0A1J6WPH8_9BACI</name>
<comment type="similarity">
    <text evidence="2 5">Belongs to the acyl-CoA dehydrogenase family.</text>
</comment>
<dbReference type="PANTHER" id="PTHR43884">
    <property type="entry name" value="ACYL-COA DEHYDROGENASE"/>
    <property type="match status" value="1"/>
</dbReference>
<feature type="domain" description="Acyl-CoA oxidase/dehydrogenase middle" evidence="7">
    <location>
        <begin position="129"/>
        <end position="220"/>
    </location>
</feature>
<dbReference type="Pfam" id="PF02771">
    <property type="entry name" value="Acyl-CoA_dh_N"/>
    <property type="match status" value="1"/>
</dbReference>
<dbReference type="InterPro" id="IPR046373">
    <property type="entry name" value="Acyl-CoA_Oxase/DH_mid-dom_sf"/>
</dbReference>
<dbReference type="Gene3D" id="2.40.110.10">
    <property type="entry name" value="Butyryl-CoA Dehydrogenase, subunit A, domain 2"/>
    <property type="match status" value="1"/>
</dbReference>
<evidence type="ECO:0000313" key="9">
    <source>
        <dbReference type="EMBL" id="OIU69823.1"/>
    </source>
</evidence>
<dbReference type="SUPFAM" id="SSF47203">
    <property type="entry name" value="Acyl-CoA dehydrogenase C-terminal domain-like"/>
    <property type="match status" value="1"/>
</dbReference>